<name>A0ABD6CHE1_9EURY</name>
<dbReference type="Proteomes" id="UP001597119">
    <property type="component" value="Unassembled WGS sequence"/>
</dbReference>
<dbReference type="Pfam" id="PF09997">
    <property type="entry name" value="DUF2238"/>
    <property type="match status" value="1"/>
</dbReference>
<sequence>MTLGDAVGLSDSQERRITRGLQLVLGGVVLAGLVTTQVGMAVTGSLTLGVTLFPALLRREYGYSMDPGLVLWITIAMILHTIGSLGVYEQYQWYDEVTHTASATIIAGVGYASFRALERHSDAIDVPSEFRAVFIVVFVLATGVFWEVIEYVLGGYVTVYGIDDIVTDFVFNAVGAVIVAVWGTGYVRNLTGFFYDRLR</sequence>
<evidence type="ECO:0000256" key="1">
    <source>
        <dbReference type="SAM" id="Phobius"/>
    </source>
</evidence>
<feature type="transmembrane region" description="Helical" evidence="1">
    <location>
        <begin position="24"/>
        <end position="57"/>
    </location>
</feature>
<dbReference type="RefSeq" id="WP_247381035.1">
    <property type="nucleotide sequence ID" value="NZ_JALLGV010000009.1"/>
</dbReference>
<gene>
    <name evidence="2" type="ORF">ACFR9U_21070</name>
</gene>
<evidence type="ECO:0000313" key="2">
    <source>
        <dbReference type="EMBL" id="MFD1589476.1"/>
    </source>
</evidence>
<reference evidence="2 3" key="1">
    <citation type="journal article" date="2019" name="Int. J. Syst. Evol. Microbiol.">
        <title>The Global Catalogue of Microorganisms (GCM) 10K type strain sequencing project: providing services to taxonomists for standard genome sequencing and annotation.</title>
        <authorList>
            <consortium name="The Broad Institute Genomics Platform"/>
            <consortium name="The Broad Institute Genome Sequencing Center for Infectious Disease"/>
            <person name="Wu L."/>
            <person name="Ma J."/>
        </authorList>
    </citation>
    <scope>NUCLEOTIDE SEQUENCE [LARGE SCALE GENOMIC DNA]</scope>
    <source>
        <strain evidence="2 3">CGMCC 1.12125</strain>
    </source>
</reference>
<feature type="transmembrane region" description="Helical" evidence="1">
    <location>
        <begin position="69"/>
        <end position="88"/>
    </location>
</feature>
<dbReference type="EMBL" id="JBHUDJ010000015">
    <property type="protein sequence ID" value="MFD1589476.1"/>
    <property type="molecule type" value="Genomic_DNA"/>
</dbReference>
<feature type="transmembrane region" description="Helical" evidence="1">
    <location>
        <begin position="130"/>
        <end position="149"/>
    </location>
</feature>
<keyword evidence="3" id="KW-1185">Reference proteome</keyword>
<accession>A0ABD6CHE1</accession>
<dbReference type="InterPro" id="IPR014509">
    <property type="entry name" value="YjdF-like"/>
</dbReference>
<feature type="transmembrane region" description="Helical" evidence="1">
    <location>
        <begin position="169"/>
        <end position="187"/>
    </location>
</feature>
<evidence type="ECO:0000313" key="3">
    <source>
        <dbReference type="Proteomes" id="UP001597119"/>
    </source>
</evidence>
<dbReference type="AlphaFoldDB" id="A0ABD6CHE1"/>
<keyword evidence="1" id="KW-1133">Transmembrane helix</keyword>
<organism evidence="2 3">
    <name type="scientific">Halorientalis brevis</name>
    <dbReference type="NCBI Taxonomy" id="1126241"/>
    <lineage>
        <taxon>Archaea</taxon>
        <taxon>Methanobacteriati</taxon>
        <taxon>Methanobacteriota</taxon>
        <taxon>Stenosarchaea group</taxon>
        <taxon>Halobacteria</taxon>
        <taxon>Halobacteriales</taxon>
        <taxon>Haloarculaceae</taxon>
        <taxon>Halorientalis</taxon>
    </lineage>
</organism>
<comment type="caution">
    <text evidence="2">The sequence shown here is derived from an EMBL/GenBank/DDBJ whole genome shotgun (WGS) entry which is preliminary data.</text>
</comment>
<keyword evidence="1" id="KW-0472">Membrane</keyword>
<protein>
    <submittedName>
        <fullName evidence="2">Uncharacterized protein</fullName>
    </submittedName>
</protein>
<proteinExistence type="predicted"/>
<keyword evidence="1" id="KW-0812">Transmembrane</keyword>